<sequence length="220" mass="25241">MFIGPGYPCSPTTNLKCIWYCCPHSQLLCHFSGINKFYSNGFFAETAGSLACSGTMQKELASRQPGYLKFDNDSYSWKPDIDYRQQPEKYRVGKGEQGVLICEPYKSEIGRYWRFKSKEIAEQSSATIFGLFEGYLKSGDFAGADMARKYLQMGYTRARRYANYKGGKKYNAQRDYALLERGTGDPEKAESAKIFYRRWKEAESDPVYSAMKKVWKNARG</sequence>
<reference evidence="2" key="1">
    <citation type="submission" date="2016-10" db="EMBL/GenBank/DDBJ databases">
        <authorList>
            <person name="Varghese N."/>
            <person name="Submissions S."/>
        </authorList>
    </citation>
    <scope>NUCLEOTIDE SEQUENCE [LARGE SCALE GENOMIC DNA]</scope>
    <source>
        <strain evidence="2">Gh-67</strain>
    </source>
</reference>
<dbReference type="AlphaFoldDB" id="A0A1G8A1X9"/>
<name>A0A1G8A1X9_9SPHI</name>
<dbReference type="STRING" id="551996.SAMN05192573_10769"/>
<evidence type="ECO:0000313" key="1">
    <source>
        <dbReference type="EMBL" id="SDH14934.1"/>
    </source>
</evidence>
<evidence type="ECO:0000313" key="2">
    <source>
        <dbReference type="Proteomes" id="UP000199705"/>
    </source>
</evidence>
<proteinExistence type="predicted"/>
<dbReference type="InterPro" id="IPR025494">
    <property type="entry name" value="DUF4385"/>
</dbReference>
<accession>A0A1G8A1X9</accession>
<protein>
    <recommendedName>
        <fullName evidence="3">DUF4385 domain-containing protein</fullName>
    </recommendedName>
</protein>
<dbReference type="EMBL" id="FNCG01000007">
    <property type="protein sequence ID" value="SDH14934.1"/>
    <property type="molecule type" value="Genomic_DNA"/>
</dbReference>
<evidence type="ECO:0008006" key="3">
    <source>
        <dbReference type="Google" id="ProtNLM"/>
    </source>
</evidence>
<organism evidence="1 2">
    <name type="scientific">Mucilaginibacter gossypii</name>
    <dbReference type="NCBI Taxonomy" id="551996"/>
    <lineage>
        <taxon>Bacteria</taxon>
        <taxon>Pseudomonadati</taxon>
        <taxon>Bacteroidota</taxon>
        <taxon>Sphingobacteriia</taxon>
        <taxon>Sphingobacteriales</taxon>
        <taxon>Sphingobacteriaceae</taxon>
        <taxon>Mucilaginibacter</taxon>
    </lineage>
</organism>
<keyword evidence="2" id="KW-1185">Reference proteome</keyword>
<gene>
    <name evidence="1" type="ORF">SAMN05192573_10769</name>
</gene>
<dbReference type="Proteomes" id="UP000199705">
    <property type="component" value="Unassembled WGS sequence"/>
</dbReference>
<dbReference type="Pfam" id="PF14328">
    <property type="entry name" value="DUF4385"/>
    <property type="match status" value="1"/>
</dbReference>